<reference evidence="2 3" key="1">
    <citation type="journal article" date="2024" name="IMA Fungus">
        <title>Apiospora arundinis, a panoply of carbohydrate-active enzymes and secondary metabolites.</title>
        <authorList>
            <person name="Sorensen T."/>
            <person name="Petersen C."/>
            <person name="Muurmann A.T."/>
            <person name="Christiansen J.V."/>
            <person name="Brundto M.L."/>
            <person name="Overgaard C.K."/>
            <person name="Boysen A.T."/>
            <person name="Wollenberg R.D."/>
            <person name="Larsen T.O."/>
            <person name="Sorensen J.L."/>
            <person name="Nielsen K.L."/>
            <person name="Sondergaard T.E."/>
        </authorList>
    </citation>
    <scope>NUCLEOTIDE SEQUENCE [LARGE SCALE GENOMIC DNA]</scope>
    <source>
        <strain evidence="2 3">AAU 773</strain>
    </source>
</reference>
<gene>
    <name evidence="2" type="ORF">PGQ11_007713</name>
</gene>
<dbReference type="PANTHER" id="PTHR19959">
    <property type="entry name" value="KINESIN LIGHT CHAIN"/>
    <property type="match status" value="1"/>
</dbReference>
<proteinExistence type="predicted"/>
<evidence type="ECO:0000313" key="3">
    <source>
        <dbReference type="Proteomes" id="UP001390339"/>
    </source>
</evidence>
<dbReference type="Proteomes" id="UP001390339">
    <property type="component" value="Unassembled WGS sequence"/>
</dbReference>
<keyword evidence="3" id="KW-1185">Reference proteome</keyword>
<evidence type="ECO:0000313" key="2">
    <source>
        <dbReference type="EMBL" id="KAK8869135.1"/>
    </source>
</evidence>
<name>A0ABR2IWA6_9PEZI</name>
<dbReference type="SUPFAM" id="SSF48452">
    <property type="entry name" value="TPR-like"/>
    <property type="match status" value="2"/>
</dbReference>
<dbReference type="PANTHER" id="PTHR19959:SF119">
    <property type="entry name" value="FUNGAL LIPASE-LIKE DOMAIN-CONTAINING PROTEIN"/>
    <property type="match status" value="1"/>
</dbReference>
<dbReference type="InterPro" id="IPR011990">
    <property type="entry name" value="TPR-like_helical_dom_sf"/>
</dbReference>
<evidence type="ECO:0000259" key="1">
    <source>
        <dbReference type="Pfam" id="PF12770"/>
    </source>
</evidence>
<dbReference type="InterPro" id="IPR024983">
    <property type="entry name" value="CHAT_dom"/>
</dbReference>
<dbReference type="Gene3D" id="1.25.40.10">
    <property type="entry name" value="Tetratricopeptide repeat domain"/>
    <property type="match status" value="2"/>
</dbReference>
<accession>A0ABR2IWA6</accession>
<dbReference type="Pfam" id="PF13374">
    <property type="entry name" value="TPR_10"/>
    <property type="match status" value="2"/>
</dbReference>
<comment type="caution">
    <text evidence="2">The sequence shown here is derived from an EMBL/GenBank/DDBJ whole genome shotgun (WGS) entry which is preliminary data.</text>
</comment>
<dbReference type="Pfam" id="PF12770">
    <property type="entry name" value="CHAT"/>
    <property type="match status" value="1"/>
</dbReference>
<protein>
    <submittedName>
        <fullName evidence="2">TPR-like protein</fullName>
    </submittedName>
</protein>
<sequence length="1183" mass="131621">MHLPQDSLRSMIHVLWDSGLQEVVGKSLQTLIIRRWADGEQDVGRTVCQIVLDLRDDDGDTGELLSELAMFALGEYERTGSGFKIDTAIEIAKLGKERTPDDHPNRFSILSNLGTMLMKRYDKTRDENTLEAAIIEGEMAGAVLNNLAGMLQRKYESSNSITDLEAAISTMKKAISTAPEQHLDRIRWVGNLAPFLAYRFEQLQHPEDLRTAIVGAETAVNALDANHPEMARRLTTLAMLLHTQAERTRDLKDWEMAVERAKSALSATPNDRAERPQRLTNLGSVLLSRYLLTLKTEDLESAIKLARSALLITPEGDPDRSKRMINLGRALLSRYERTGDKASFEEAFAMAEAVPKQQRYRTQAQRLLGDLLFRRYERTGSRADMERAVAMADTAVLETPDGHDEMPDRLSNLAYKLRGQYERTGNISYLEIAIANARRAVALTPKGHTDRAGWQNNVASTVFRRYERTKSDEDLEEAIASAEQAISGTPADHPDRVRYLSNLGPMLSCRYRRTNSMVDLEAAIDAAEKTVEGAPEDLPNRAMWLSNLASVYHTRYERTRSAGDLEAAMSKAKMAVAATPTDHPDRASWLFNLAALHMDQLERTQNPDDYHAAIGRYQESFECTNSPALVRVQAAHTASRMLWLLGPDFLVQAASLATRAVELIPAVCTRYLNREDQQNAIVQTSGLTTDCCSLLVQLGNPGKALQQLEFGRGVILGYLIDSRSDLSQLRRDHSGLADTYELLRLQVSRDMSTELGALRNSLLQERIAAAHSLEDCLRQIRAKTGYERFLLEPTLDELKAAAEDGFIAVVNIVEMGSHAITISNANGIAAVPLPISPLGHTGLESGPGMKWRAAIGDFIRGRSQGLPREVEVDEDMEEEERLSPFLSRLWTSCVKPVLDSLRGAELLRESRSRIWWIGTGMAASLPFHAAGQHHENADENTLAHAVSSYTPTVKALNFARSHVARSGERLSNKTSVLVVAMPETPQQNRLSGVLEETSAIRDAIRGLYQFESPERPTPVHVLDRMRESEIVHFACHGSSDAINPSDSHLLLHHSVEPDKADWLTVRQVSEIDLGRAWIAYLSACSTAETRADRLTDEALHLASAFLVAGFGHVISSMWSADDEISVLVARYFYRHLSAKRDTEAWSREANRAVAEALHNAVLHIRSDNPGEPHLWAPFIHYGA</sequence>
<feature type="domain" description="CHAT" evidence="1">
    <location>
        <begin position="885"/>
        <end position="1183"/>
    </location>
</feature>
<organism evidence="2 3">
    <name type="scientific">Apiospora arundinis</name>
    <dbReference type="NCBI Taxonomy" id="335852"/>
    <lineage>
        <taxon>Eukaryota</taxon>
        <taxon>Fungi</taxon>
        <taxon>Dikarya</taxon>
        <taxon>Ascomycota</taxon>
        <taxon>Pezizomycotina</taxon>
        <taxon>Sordariomycetes</taxon>
        <taxon>Xylariomycetidae</taxon>
        <taxon>Amphisphaeriales</taxon>
        <taxon>Apiosporaceae</taxon>
        <taxon>Apiospora</taxon>
    </lineage>
</organism>
<dbReference type="EMBL" id="JAPCWZ010000004">
    <property type="protein sequence ID" value="KAK8869135.1"/>
    <property type="molecule type" value="Genomic_DNA"/>
</dbReference>